<dbReference type="PRINTS" id="PR00722">
    <property type="entry name" value="CHYMOTRYPSIN"/>
</dbReference>
<evidence type="ECO:0000256" key="4">
    <source>
        <dbReference type="ARBA" id="ARBA00023157"/>
    </source>
</evidence>
<dbReference type="InterPro" id="IPR001314">
    <property type="entry name" value="Peptidase_S1A"/>
</dbReference>
<dbReference type="CDD" id="cd00190">
    <property type="entry name" value="Tryp_SPc"/>
    <property type="match status" value="1"/>
</dbReference>
<dbReference type="PROSITE" id="PS50240">
    <property type="entry name" value="TRYPSIN_DOM"/>
    <property type="match status" value="1"/>
</dbReference>
<accession>A0A8T3DRQ1</accession>
<keyword evidence="2" id="KW-0964">Secreted</keyword>
<dbReference type="PANTHER" id="PTHR24256">
    <property type="entry name" value="TRYPTASE-RELATED"/>
    <property type="match status" value="1"/>
</dbReference>
<protein>
    <recommendedName>
        <fullName evidence="7">Peptidase S1 domain-containing protein</fullName>
    </recommendedName>
</protein>
<dbReference type="InterPro" id="IPR001254">
    <property type="entry name" value="Trypsin_dom"/>
</dbReference>
<dbReference type="InterPro" id="IPR043504">
    <property type="entry name" value="Peptidase_S1_PA_chymotrypsin"/>
</dbReference>
<evidence type="ECO:0000313" key="9">
    <source>
        <dbReference type="Proteomes" id="UP000829720"/>
    </source>
</evidence>
<evidence type="ECO:0000256" key="1">
    <source>
        <dbReference type="ARBA" id="ARBA00004613"/>
    </source>
</evidence>
<evidence type="ECO:0000256" key="3">
    <source>
        <dbReference type="ARBA" id="ARBA00022729"/>
    </source>
</evidence>
<dbReference type="Gene3D" id="2.40.10.10">
    <property type="entry name" value="Trypsin-like serine proteases"/>
    <property type="match status" value="2"/>
</dbReference>
<dbReference type="Pfam" id="PF00089">
    <property type="entry name" value="Trypsin"/>
    <property type="match status" value="2"/>
</dbReference>
<organism evidence="8 9">
    <name type="scientific">Albula goreensis</name>
    <dbReference type="NCBI Taxonomy" id="1534307"/>
    <lineage>
        <taxon>Eukaryota</taxon>
        <taxon>Metazoa</taxon>
        <taxon>Chordata</taxon>
        <taxon>Craniata</taxon>
        <taxon>Vertebrata</taxon>
        <taxon>Euteleostomi</taxon>
        <taxon>Actinopterygii</taxon>
        <taxon>Neopterygii</taxon>
        <taxon>Teleostei</taxon>
        <taxon>Albuliformes</taxon>
        <taxon>Albulidae</taxon>
        <taxon>Albula</taxon>
    </lineage>
</organism>
<dbReference type="GO" id="GO:0005576">
    <property type="term" value="C:extracellular region"/>
    <property type="evidence" value="ECO:0007669"/>
    <property type="project" value="UniProtKB-SubCell"/>
</dbReference>
<dbReference type="FunFam" id="2.40.10.10:FF:000054">
    <property type="entry name" value="Complement C1r subcomponent"/>
    <property type="match status" value="1"/>
</dbReference>
<dbReference type="InterPro" id="IPR051487">
    <property type="entry name" value="Ser/Thr_Proteases_Immune/Dev"/>
</dbReference>
<dbReference type="Proteomes" id="UP000829720">
    <property type="component" value="Unassembled WGS sequence"/>
</dbReference>
<name>A0A8T3DRQ1_9TELE</name>
<dbReference type="GO" id="GO:0006508">
    <property type="term" value="P:proteolysis"/>
    <property type="evidence" value="ECO:0007669"/>
    <property type="project" value="InterPro"/>
</dbReference>
<dbReference type="SMART" id="SM00020">
    <property type="entry name" value="Tryp_SPc"/>
    <property type="match status" value="1"/>
</dbReference>
<keyword evidence="5" id="KW-0325">Glycoprotein</keyword>
<evidence type="ECO:0000259" key="7">
    <source>
        <dbReference type="PROSITE" id="PS50240"/>
    </source>
</evidence>
<dbReference type="OrthoDB" id="6127264at2759"/>
<dbReference type="PROSITE" id="PS00135">
    <property type="entry name" value="TRYPSIN_SER"/>
    <property type="match status" value="1"/>
</dbReference>
<proteinExistence type="inferred from homology"/>
<keyword evidence="3" id="KW-0732">Signal</keyword>
<dbReference type="InterPro" id="IPR033116">
    <property type="entry name" value="TRYPSIN_SER"/>
</dbReference>
<sequence length="257" mass="28162">MAGHGSAERRVQRWGGSIISQRWVLTAAHVLQGADGDFYDRKTITVLAGVIKRPTEAQTVPPALEIENYIVHSDYKTEVGVPSFDIALLRMKEDIVFDHKRRPVCLPCTVGVSEVLPLPSQNWTSRCHHQDMVLTGLGGADYRAVSGFVSGWGLTEKSPWASEDLVHGAISVQPRELCGAALVNEGVFCANSVGVDACKGDSGGPFVIKRNGRWIQIGIVSYGSSYWCMNGTMGFYTSLPKFMPWIREQVGTDLVYT</sequence>
<reference evidence="8" key="1">
    <citation type="submission" date="2021-01" db="EMBL/GenBank/DDBJ databases">
        <authorList>
            <person name="Zahm M."/>
            <person name="Roques C."/>
            <person name="Cabau C."/>
            <person name="Klopp C."/>
            <person name="Donnadieu C."/>
            <person name="Jouanno E."/>
            <person name="Lampietro C."/>
            <person name="Louis A."/>
            <person name="Herpin A."/>
            <person name="Echchiki A."/>
            <person name="Berthelot C."/>
            <person name="Parey E."/>
            <person name="Roest-Crollius H."/>
            <person name="Braasch I."/>
            <person name="Postlethwait J."/>
            <person name="Bobe J."/>
            <person name="Montfort J."/>
            <person name="Bouchez O."/>
            <person name="Begum T."/>
            <person name="Mejri S."/>
            <person name="Adams A."/>
            <person name="Chen W.-J."/>
            <person name="Guiguen Y."/>
        </authorList>
    </citation>
    <scope>NUCLEOTIDE SEQUENCE</scope>
    <source>
        <tissue evidence="8">Blood</tissue>
    </source>
</reference>
<dbReference type="InterPro" id="IPR009003">
    <property type="entry name" value="Peptidase_S1_PA"/>
</dbReference>
<feature type="domain" description="Peptidase S1" evidence="7">
    <location>
        <begin position="15"/>
        <end position="251"/>
    </location>
</feature>
<keyword evidence="4" id="KW-1015">Disulfide bond</keyword>
<gene>
    <name evidence="8" type="ORF">AGOR_G00046740</name>
</gene>
<evidence type="ECO:0000256" key="6">
    <source>
        <dbReference type="ARBA" id="ARBA00024195"/>
    </source>
</evidence>
<dbReference type="GO" id="GO:0004252">
    <property type="term" value="F:serine-type endopeptidase activity"/>
    <property type="evidence" value="ECO:0007669"/>
    <property type="project" value="InterPro"/>
</dbReference>
<comment type="similarity">
    <text evidence="6">Belongs to the peptidase S1 family. CLIP subfamily.</text>
</comment>
<comment type="caution">
    <text evidence="8">The sequence shown here is derived from an EMBL/GenBank/DDBJ whole genome shotgun (WGS) entry which is preliminary data.</text>
</comment>
<evidence type="ECO:0000256" key="2">
    <source>
        <dbReference type="ARBA" id="ARBA00022525"/>
    </source>
</evidence>
<dbReference type="EMBL" id="JAERUA010000004">
    <property type="protein sequence ID" value="KAI1900119.1"/>
    <property type="molecule type" value="Genomic_DNA"/>
</dbReference>
<dbReference type="SUPFAM" id="SSF50494">
    <property type="entry name" value="Trypsin-like serine proteases"/>
    <property type="match status" value="1"/>
</dbReference>
<comment type="subcellular location">
    <subcellularLocation>
        <location evidence="1">Secreted</location>
    </subcellularLocation>
</comment>
<dbReference type="AlphaFoldDB" id="A0A8T3DRQ1"/>
<evidence type="ECO:0000313" key="8">
    <source>
        <dbReference type="EMBL" id="KAI1900119.1"/>
    </source>
</evidence>
<evidence type="ECO:0000256" key="5">
    <source>
        <dbReference type="ARBA" id="ARBA00023180"/>
    </source>
</evidence>
<keyword evidence="9" id="KW-1185">Reference proteome</keyword>